<dbReference type="EMBL" id="KI912111">
    <property type="protein sequence ID" value="ETS83822.1"/>
    <property type="molecule type" value="Genomic_DNA"/>
</dbReference>
<dbReference type="KEGG" id="pfy:PFICI_05698"/>
<sequence length="241" mass="26660">MADLLEVMALAVLDTRRGSCLETFDISVKNPSDCRVLRFRLCRLPEVIRPAGKKEIVGRVMDAVEDRPQEIEELVRRHGLVWFPWARSEAYCNGNSSQGDACETRFRRIIEKIACHTALASRNTPAVPTDSSLYPFLPSENLATKNVAILQVLAETDPTTGPGASGTWARIQALEDPAQVKVQYTHVPDEPLSFGTGDVRIDMLLWCHMLKLHGAGYPAKLPFNIVGVPCHGFCNEDVGMS</sequence>
<dbReference type="HOGENOM" id="CLU_1152126_0_0_1"/>
<gene>
    <name evidence="1" type="ORF">PFICI_05698</name>
</gene>
<evidence type="ECO:0000313" key="2">
    <source>
        <dbReference type="Proteomes" id="UP000030651"/>
    </source>
</evidence>
<dbReference type="GeneID" id="19270711"/>
<evidence type="ECO:0000313" key="1">
    <source>
        <dbReference type="EMBL" id="ETS83822.1"/>
    </source>
</evidence>
<dbReference type="RefSeq" id="XP_007832470.1">
    <property type="nucleotide sequence ID" value="XM_007834279.1"/>
</dbReference>
<proteinExistence type="predicted"/>
<accession>W3XEJ7</accession>
<keyword evidence="2" id="KW-1185">Reference proteome</keyword>
<dbReference type="AlphaFoldDB" id="W3XEJ7"/>
<protein>
    <submittedName>
        <fullName evidence="1">Uncharacterized protein</fullName>
    </submittedName>
</protein>
<dbReference type="InParanoid" id="W3XEJ7"/>
<dbReference type="Proteomes" id="UP000030651">
    <property type="component" value="Unassembled WGS sequence"/>
</dbReference>
<name>W3XEJ7_PESFW</name>
<dbReference type="OrthoDB" id="3469466at2759"/>
<organism evidence="1 2">
    <name type="scientific">Pestalotiopsis fici (strain W106-1 / CGMCC3.15140)</name>
    <dbReference type="NCBI Taxonomy" id="1229662"/>
    <lineage>
        <taxon>Eukaryota</taxon>
        <taxon>Fungi</taxon>
        <taxon>Dikarya</taxon>
        <taxon>Ascomycota</taxon>
        <taxon>Pezizomycotina</taxon>
        <taxon>Sordariomycetes</taxon>
        <taxon>Xylariomycetidae</taxon>
        <taxon>Amphisphaeriales</taxon>
        <taxon>Sporocadaceae</taxon>
        <taxon>Pestalotiopsis</taxon>
    </lineage>
</organism>
<reference evidence="2" key="1">
    <citation type="journal article" date="2015" name="BMC Genomics">
        <title>Genomic and transcriptomic analysis of the endophytic fungus Pestalotiopsis fici reveals its lifestyle and high potential for synthesis of natural products.</title>
        <authorList>
            <person name="Wang X."/>
            <person name="Zhang X."/>
            <person name="Liu L."/>
            <person name="Xiang M."/>
            <person name="Wang W."/>
            <person name="Sun X."/>
            <person name="Che Y."/>
            <person name="Guo L."/>
            <person name="Liu G."/>
            <person name="Guo L."/>
            <person name="Wang C."/>
            <person name="Yin W.B."/>
            <person name="Stadler M."/>
            <person name="Zhang X."/>
            <person name="Liu X."/>
        </authorList>
    </citation>
    <scope>NUCLEOTIDE SEQUENCE [LARGE SCALE GENOMIC DNA]</scope>
    <source>
        <strain evidence="2">W106-1 / CGMCC3.15140</strain>
    </source>
</reference>